<comment type="caution">
    <text evidence="3">The sequence shown here is derived from an EMBL/GenBank/DDBJ whole genome shotgun (WGS) entry which is preliminary data.</text>
</comment>
<evidence type="ECO:0000313" key="4">
    <source>
        <dbReference type="Proteomes" id="UP000443353"/>
    </source>
</evidence>
<keyword evidence="2" id="KW-0732">Signal</keyword>
<sequence>MMLEKRGVFVLSLAMMGIANAQTESGTQSEPAQSEPAQSGSSNSDSAQSGSSDSGSTQSGSKIDIFPKDERTYSQQEQDRNQREAQKGYEAQKREEQNEIMRDKSHDRRLKTDDDTSIGVDATPEPNVNIRRTY</sequence>
<name>A0A7X3K748_9BURK</name>
<evidence type="ECO:0000256" key="2">
    <source>
        <dbReference type="SAM" id="SignalP"/>
    </source>
</evidence>
<keyword evidence="4" id="KW-1185">Reference proteome</keyword>
<protein>
    <submittedName>
        <fullName evidence="3">Uncharacterized protein</fullName>
    </submittedName>
</protein>
<feature type="chain" id="PRO_5030752837" evidence="2">
    <location>
        <begin position="22"/>
        <end position="134"/>
    </location>
</feature>
<gene>
    <name evidence="3" type="ORF">GPY61_06305</name>
</gene>
<feature type="compositionally biased region" description="Low complexity" evidence="1">
    <location>
        <begin position="37"/>
        <end position="61"/>
    </location>
</feature>
<proteinExistence type="predicted"/>
<feature type="region of interest" description="Disordered" evidence="1">
    <location>
        <begin position="22"/>
        <end position="134"/>
    </location>
</feature>
<feature type="compositionally biased region" description="Polar residues" evidence="1">
    <location>
        <begin position="22"/>
        <end position="36"/>
    </location>
</feature>
<organism evidence="3 4">
    <name type="scientific">Massilia cellulosiltytica</name>
    <dbReference type="NCBI Taxonomy" id="2683234"/>
    <lineage>
        <taxon>Bacteria</taxon>
        <taxon>Pseudomonadati</taxon>
        <taxon>Pseudomonadota</taxon>
        <taxon>Betaproteobacteria</taxon>
        <taxon>Burkholderiales</taxon>
        <taxon>Oxalobacteraceae</taxon>
        <taxon>Telluria group</taxon>
        <taxon>Massilia</taxon>
    </lineage>
</organism>
<reference evidence="3 4" key="1">
    <citation type="submission" date="2019-12" db="EMBL/GenBank/DDBJ databases">
        <authorList>
            <person name="Li C."/>
            <person name="Zhao J."/>
        </authorList>
    </citation>
    <scope>NUCLEOTIDE SEQUENCE [LARGE SCALE GENOMIC DNA]</scope>
    <source>
        <strain evidence="3 4">NEAU-DD11</strain>
    </source>
</reference>
<dbReference type="RefSeq" id="WP_160407699.1">
    <property type="nucleotide sequence ID" value="NZ_CP168562.1"/>
</dbReference>
<evidence type="ECO:0000313" key="3">
    <source>
        <dbReference type="EMBL" id="MVW59536.1"/>
    </source>
</evidence>
<dbReference type="EMBL" id="WSES01000002">
    <property type="protein sequence ID" value="MVW59536.1"/>
    <property type="molecule type" value="Genomic_DNA"/>
</dbReference>
<dbReference type="Proteomes" id="UP000443353">
    <property type="component" value="Unassembled WGS sequence"/>
</dbReference>
<feature type="compositionally biased region" description="Basic and acidic residues" evidence="1">
    <location>
        <begin position="65"/>
        <end position="114"/>
    </location>
</feature>
<dbReference type="AlphaFoldDB" id="A0A7X3K748"/>
<accession>A0A7X3K748</accession>
<feature type="signal peptide" evidence="2">
    <location>
        <begin position="1"/>
        <end position="21"/>
    </location>
</feature>
<evidence type="ECO:0000256" key="1">
    <source>
        <dbReference type="SAM" id="MobiDB-lite"/>
    </source>
</evidence>